<gene>
    <name evidence="6" type="ORF">LX81_01222</name>
</gene>
<keyword evidence="7" id="KW-1185">Reference proteome</keyword>
<feature type="domain" description="ABC transporter" evidence="5">
    <location>
        <begin position="310"/>
        <end position="524"/>
    </location>
</feature>
<dbReference type="SUPFAM" id="SSF52540">
    <property type="entry name" value="P-loop containing nucleoside triphosphate hydrolases"/>
    <property type="match status" value="2"/>
</dbReference>
<sequence length="615" mass="67828">MLQIDDITFSVEGRTLFEGATAAIPEGHKVGVVGRNGTGKTTLFRLIRGELALEGGAISLPPRARIGGVAQEVPSSETSLLDTVLAADRERHTLMAEAETATDPARIADIQTRLADIDAWSAEGRATSILRGLGFTQDEIDMPCSAFSGGWRMRVALAGVLFAQPDVLLLDEPTNYLDLEGALWLETYLTRYPHTVIIISHDRGLLNRSVNAILHLEAKKLTLYQGNYDTFARTKAAKAAVEAAQAKKTDARRAHLQSFVDRFRAKASKAKQAQSRIKMIEKLERVQTPQEAALRAFSFPEPEELSPPIVNLESASVGYGERVVLGKITLRIDQDDRIALLGRNGEGKSTFSKLLAGKLDAMGGRITTSSKLRVGYFAQHQVDELHIDETPLDHIRRLRPEESPARLRARLAGFGLGADQAETLVGKLSGGQKARLSLLLATLDAPHMLILDEPTNHLDMESREALVDALTAYSGAVILVSHDMHLLSLVADRLWLVKDGRVTPYDEDLEAYRRMLLSADQPKKAEKPKQAAPKPSRDDILSLRGDVRRNEQRVAKLSEMRDKLAKKLADPSLYEPGKAGEAEVWQRKYAEVMEGLDRAEGLWMASLERLEHVET</sequence>
<keyword evidence="3 6" id="KW-0067">ATP-binding</keyword>
<evidence type="ECO:0000256" key="1">
    <source>
        <dbReference type="ARBA" id="ARBA00022737"/>
    </source>
</evidence>
<evidence type="ECO:0000256" key="4">
    <source>
        <dbReference type="SAM" id="MobiDB-lite"/>
    </source>
</evidence>
<dbReference type="FunFam" id="3.40.50.300:FF:000011">
    <property type="entry name" value="Putative ABC transporter ATP-binding component"/>
    <property type="match status" value="1"/>
</dbReference>
<keyword evidence="1" id="KW-0677">Repeat</keyword>
<proteinExistence type="predicted"/>
<evidence type="ECO:0000256" key="2">
    <source>
        <dbReference type="ARBA" id="ARBA00022741"/>
    </source>
</evidence>
<dbReference type="InterPro" id="IPR027417">
    <property type="entry name" value="P-loop_NTPase"/>
</dbReference>
<evidence type="ECO:0000313" key="6">
    <source>
        <dbReference type="EMBL" id="PZX17499.1"/>
    </source>
</evidence>
<dbReference type="GO" id="GO:0016887">
    <property type="term" value="F:ATP hydrolysis activity"/>
    <property type="evidence" value="ECO:0007669"/>
    <property type="project" value="InterPro"/>
</dbReference>
<protein>
    <submittedName>
        <fullName evidence="6">ATP-binding cassette subfamily F protein 3</fullName>
    </submittedName>
</protein>
<organism evidence="6 7">
    <name type="scientific">Palleronia aestuarii</name>
    <dbReference type="NCBI Taxonomy" id="568105"/>
    <lineage>
        <taxon>Bacteria</taxon>
        <taxon>Pseudomonadati</taxon>
        <taxon>Pseudomonadota</taxon>
        <taxon>Alphaproteobacteria</taxon>
        <taxon>Rhodobacterales</taxon>
        <taxon>Roseobacteraceae</taxon>
        <taxon>Palleronia</taxon>
    </lineage>
</organism>
<dbReference type="InterPro" id="IPR003593">
    <property type="entry name" value="AAA+_ATPase"/>
</dbReference>
<dbReference type="Pfam" id="PF12848">
    <property type="entry name" value="ABC_tran_Xtn"/>
    <property type="match status" value="1"/>
</dbReference>
<feature type="compositionally biased region" description="Basic and acidic residues" evidence="4">
    <location>
        <begin position="521"/>
        <end position="540"/>
    </location>
</feature>
<dbReference type="Proteomes" id="UP000248916">
    <property type="component" value="Unassembled WGS sequence"/>
</dbReference>
<dbReference type="PANTHER" id="PTHR19211">
    <property type="entry name" value="ATP-BINDING TRANSPORT PROTEIN-RELATED"/>
    <property type="match status" value="1"/>
</dbReference>
<dbReference type="OrthoDB" id="9808609at2"/>
<dbReference type="CDD" id="cd03221">
    <property type="entry name" value="ABCF_EF-3"/>
    <property type="match status" value="2"/>
</dbReference>
<comment type="caution">
    <text evidence="6">The sequence shown here is derived from an EMBL/GenBank/DDBJ whole genome shotgun (WGS) entry which is preliminary data.</text>
</comment>
<dbReference type="PROSITE" id="PS00211">
    <property type="entry name" value="ABC_TRANSPORTER_1"/>
    <property type="match status" value="2"/>
</dbReference>
<dbReference type="InterPro" id="IPR032781">
    <property type="entry name" value="ABC_tran_Xtn"/>
</dbReference>
<dbReference type="InterPro" id="IPR003439">
    <property type="entry name" value="ABC_transporter-like_ATP-bd"/>
</dbReference>
<name>A0A2W7Q6W2_9RHOB</name>
<evidence type="ECO:0000259" key="5">
    <source>
        <dbReference type="PROSITE" id="PS50893"/>
    </source>
</evidence>
<accession>A0A2W7Q6W2</accession>
<dbReference type="EMBL" id="QKZL01000004">
    <property type="protein sequence ID" value="PZX17499.1"/>
    <property type="molecule type" value="Genomic_DNA"/>
</dbReference>
<dbReference type="RefSeq" id="WP_111536410.1">
    <property type="nucleotide sequence ID" value="NZ_QKZL01000004.1"/>
</dbReference>
<dbReference type="InterPro" id="IPR050611">
    <property type="entry name" value="ABCF"/>
</dbReference>
<dbReference type="InterPro" id="IPR017871">
    <property type="entry name" value="ABC_transporter-like_CS"/>
</dbReference>
<keyword evidence="2" id="KW-0547">Nucleotide-binding</keyword>
<dbReference type="Gene3D" id="3.40.50.300">
    <property type="entry name" value="P-loop containing nucleotide triphosphate hydrolases"/>
    <property type="match status" value="2"/>
</dbReference>
<feature type="region of interest" description="Disordered" evidence="4">
    <location>
        <begin position="520"/>
        <end position="540"/>
    </location>
</feature>
<dbReference type="GO" id="GO:0005524">
    <property type="term" value="F:ATP binding"/>
    <property type="evidence" value="ECO:0007669"/>
    <property type="project" value="UniProtKB-KW"/>
</dbReference>
<dbReference type="Pfam" id="PF00005">
    <property type="entry name" value="ABC_tran"/>
    <property type="match status" value="2"/>
</dbReference>
<dbReference type="PANTHER" id="PTHR19211:SF14">
    <property type="entry name" value="ATP-BINDING CASSETTE SUB-FAMILY F MEMBER 1"/>
    <property type="match status" value="1"/>
</dbReference>
<dbReference type="SMART" id="SM00382">
    <property type="entry name" value="AAA"/>
    <property type="match status" value="2"/>
</dbReference>
<feature type="domain" description="ABC transporter" evidence="5">
    <location>
        <begin position="2"/>
        <end position="243"/>
    </location>
</feature>
<evidence type="ECO:0000313" key="7">
    <source>
        <dbReference type="Proteomes" id="UP000248916"/>
    </source>
</evidence>
<dbReference type="PROSITE" id="PS50893">
    <property type="entry name" value="ABC_TRANSPORTER_2"/>
    <property type="match status" value="2"/>
</dbReference>
<dbReference type="AlphaFoldDB" id="A0A2W7Q6W2"/>
<evidence type="ECO:0000256" key="3">
    <source>
        <dbReference type="ARBA" id="ARBA00022840"/>
    </source>
</evidence>
<reference evidence="6 7" key="1">
    <citation type="submission" date="2018-06" db="EMBL/GenBank/DDBJ databases">
        <title>Genomic Encyclopedia of Archaeal and Bacterial Type Strains, Phase II (KMG-II): from individual species to whole genera.</title>
        <authorList>
            <person name="Goeker M."/>
        </authorList>
    </citation>
    <scope>NUCLEOTIDE SEQUENCE [LARGE SCALE GENOMIC DNA]</scope>
    <source>
        <strain evidence="6 7">DSM 22009</strain>
    </source>
</reference>